<evidence type="ECO:0000256" key="3">
    <source>
        <dbReference type="ARBA" id="ARBA00023163"/>
    </source>
</evidence>
<keyword evidence="1" id="KW-0805">Transcription regulation</keyword>
<evidence type="ECO:0000256" key="4">
    <source>
        <dbReference type="ARBA" id="ARBA00023242"/>
    </source>
</evidence>
<dbReference type="GO" id="GO:0003677">
    <property type="term" value="F:DNA binding"/>
    <property type="evidence" value="ECO:0007669"/>
    <property type="project" value="UniProtKB-KW"/>
</dbReference>
<keyword evidence="4" id="KW-0539">Nucleus</keyword>
<keyword evidence="3" id="KW-0804">Transcription</keyword>
<feature type="domain" description="NAC" evidence="5">
    <location>
        <begin position="15"/>
        <end position="167"/>
    </location>
</feature>
<reference evidence="6" key="1">
    <citation type="submission" date="2020-01" db="EMBL/GenBank/DDBJ databases">
        <title>Genome sequence of Kobresia littledalei, the first chromosome-level genome in the family Cyperaceae.</title>
        <authorList>
            <person name="Qu G."/>
        </authorList>
    </citation>
    <scope>NUCLEOTIDE SEQUENCE</scope>
    <source>
        <strain evidence="6">C.B.Clarke</strain>
        <tissue evidence="6">Leaf</tissue>
    </source>
</reference>
<name>A0A833VBM4_9POAL</name>
<keyword evidence="2" id="KW-0238">DNA-binding</keyword>
<evidence type="ECO:0000256" key="1">
    <source>
        <dbReference type="ARBA" id="ARBA00023015"/>
    </source>
</evidence>
<organism evidence="6 7">
    <name type="scientific">Carex littledalei</name>
    <dbReference type="NCBI Taxonomy" id="544730"/>
    <lineage>
        <taxon>Eukaryota</taxon>
        <taxon>Viridiplantae</taxon>
        <taxon>Streptophyta</taxon>
        <taxon>Embryophyta</taxon>
        <taxon>Tracheophyta</taxon>
        <taxon>Spermatophyta</taxon>
        <taxon>Magnoliopsida</taxon>
        <taxon>Liliopsida</taxon>
        <taxon>Poales</taxon>
        <taxon>Cyperaceae</taxon>
        <taxon>Cyperoideae</taxon>
        <taxon>Cariceae</taxon>
        <taxon>Carex</taxon>
        <taxon>Carex subgen. Euthyceras</taxon>
    </lineage>
</organism>
<evidence type="ECO:0000256" key="2">
    <source>
        <dbReference type="ARBA" id="ARBA00023125"/>
    </source>
</evidence>
<dbReference type="AlphaFoldDB" id="A0A833VBM4"/>
<dbReference type="OrthoDB" id="1424968at2759"/>
<dbReference type="EMBL" id="SWLB01000011">
    <property type="protein sequence ID" value="KAF3332607.1"/>
    <property type="molecule type" value="Genomic_DNA"/>
</dbReference>
<keyword evidence="7" id="KW-1185">Reference proteome</keyword>
<evidence type="ECO:0000259" key="5">
    <source>
        <dbReference type="PROSITE" id="PS51005"/>
    </source>
</evidence>
<protein>
    <submittedName>
        <fullName evidence="6">Protein CUP-SHAPED COTYLEDON 2</fullName>
    </submittedName>
</protein>
<dbReference type="PROSITE" id="PS51005">
    <property type="entry name" value="NAC"/>
    <property type="match status" value="1"/>
</dbReference>
<dbReference type="GO" id="GO:0006355">
    <property type="term" value="P:regulation of DNA-templated transcription"/>
    <property type="evidence" value="ECO:0007669"/>
    <property type="project" value="InterPro"/>
</dbReference>
<evidence type="ECO:0000313" key="6">
    <source>
        <dbReference type="EMBL" id="KAF3332607.1"/>
    </source>
</evidence>
<dbReference type="PANTHER" id="PTHR31744:SF114">
    <property type="entry name" value="PROTEIN CUP-SHAPED COTYLEDON 2"/>
    <property type="match status" value="1"/>
</dbReference>
<dbReference type="PANTHER" id="PTHR31744">
    <property type="entry name" value="PROTEIN CUP-SHAPED COTYLEDON 2-RELATED"/>
    <property type="match status" value="1"/>
</dbReference>
<dbReference type="Proteomes" id="UP000623129">
    <property type="component" value="Unassembled WGS sequence"/>
</dbReference>
<dbReference type="Pfam" id="PF02365">
    <property type="entry name" value="NAM"/>
    <property type="match status" value="1"/>
</dbReference>
<gene>
    <name evidence="6" type="ORF">FCM35_KLT02184</name>
</gene>
<dbReference type="SUPFAM" id="SSF101941">
    <property type="entry name" value="NAC domain"/>
    <property type="match status" value="1"/>
</dbReference>
<sequence>MEMLGRQFESSDGQLPPGFRFHPTDEELITYYLVRKVRDGRFTSRAIADIDLNRCEPWELPEKAAMGEKEWFFFSLRDRKYPTGLRTNRATEGGYWKATGKDREIYVAKTGALVGMKKTLVFYKGRAPKGEKSNWVMHEYRLEGVCAYHYLSTSSKDEWVVARVFQKPGNYKKSRLTMTSGAAAISFSDSASGASAAAAGCCSSATSTAASLPPMIEYPNFNDRTDNCSYRDAAQRELVPCFSTASGETNAASSAAAFGHYFPLAIEPPPLPVGLQNPSNYFPSMRALHENLQLPVFHSNAHPVSGSGVWPVDLDRKFEMSTGRANLGAAAGPTELDCVWSF</sequence>
<accession>A0A833VBM4</accession>
<dbReference type="Gene3D" id="2.170.150.80">
    <property type="entry name" value="NAC domain"/>
    <property type="match status" value="1"/>
</dbReference>
<dbReference type="InterPro" id="IPR003441">
    <property type="entry name" value="NAC-dom"/>
</dbReference>
<proteinExistence type="predicted"/>
<comment type="caution">
    <text evidence="6">The sequence shown here is derived from an EMBL/GenBank/DDBJ whole genome shotgun (WGS) entry which is preliminary data.</text>
</comment>
<dbReference type="FunFam" id="2.170.150.80:FF:000006">
    <property type="entry name" value="NAC domain-containing protein 100-like"/>
    <property type="match status" value="1"/>
</dbReference>
<evidence type="ECO:0000313" key="7">
    <source>
        <dbReference type="Proteomes" id="UP000623129"/>
    </source>
</evidence>
<dbReference type="InterPro" id="IPR036093">
    <property type="entry name" value="NAC_dom_sf"/>
</dbReference>